<organism evidence="1">
    <name type="scientific">mine drainage metagenome</name>
    <dbReference type="NCBI Taxonomy" id="410659"/>
    <lineage>
        <taxon>unclassified sequences</taxon>
        <taxon>metagenomes</taxon>
        <taxon>ecological metagenomes</taxon>
    </lineage>
</organism>
<dbReference type="InterPro" id="IPR029033">
    <property type="entry name" value="His_PPase_superfam"/>
</dbReference>
<gene>
    <name evidence="1" type="primary">pspA_13</name>
    <name evidence="1" type="ORF">GALL_552990</name>
</gene>
<dbReference type="InterPro" id="IPR050275">
    <property type="entry name" value="PGM_Phosphatase"/>
</dbReference>
<dbReference type="EMBL" id="MLJW01009252">
    <property type="protein sequence ID" value="OIQ63161.1"/>
    <property type="molecule type" value="Genomic_DNA"/>
</dbReference>
<dbReference type="CDD" id="cd07067">
    <property type="entry name" value="HP_PGM_like"/>
    <property type="match status" value="1"/>
</dbReference>
<name>A0A1J5NVB8_9ZZZZ</name>
<dbReference type="GO" id="GO:0016791">
    <property type="term" value="F:phosphatase activity"/>
    <property type="evidence" value="ECO:0007669"/>
    <property type="project" value="TreeGrafter"/>
</dbReference>
<dbReference type="PANTHER" id="PTHR48100:SF1">
    <property type="entry name" value="HISTIDINE PHOSPHATASE FAMILY PROTEIN-RELATED"/>
    <property type="match status" value="1"/>
</dbReference>
<proteinExistence type="predicted"/>
<dbReference type="SMART" id="SM00855">
    <property type="entry name" value="PGAM"/>
    <property type="match status" value="1"/>
</dbReference>
<comment type="caution">
    <text evidence="1">The sequence shown here is derived from an EMBL/GenBank/DDBJ whole genome shotgun (WGS) entry which is preliminary data.</text>
</comment>
<dbReference type="AlphaFoldDB" id="A0A1J5NVB8"/>
<accession>A0A1J5NVB8</accession>
<dbReference type="EC" id="3.1.3.3" evidence="1"/>
<dbReference type="Gene3D" id="3.40.50.1240">
    <property type="entry name" value="Phosphoglycerate mutase-like"/>
    <property type="match status" value="1"/>
</dbReference>
<protein>
    <submittedName>
        <fullName evidence="1">Phosphoserine phosphatase 1</fullName>
        <ecNumber evidence="1">3.1.3.3</ecNumber>
    </submittedName>
</protein>
<dbReference type="SUPFAM" id="SSF53254">
    <property type="entry name" value="Phosphoglycerate mutase-like"/>
    <property type="match status" value="1"/>
</dbReference>
<dbReference type="Pfam" id="PF00300">
    <property type="entry name" value="His_Phos_1"/>
    <property type="match status" value="1"/>
</dbReference>
<keyword evidence="1" id="KW-0378">Hydrolase</keyword>
<dbReference type="PANTHER" id="PTHR48100">
    <property type="entry name" value="BROAD-SPECIFICITY PHOSPHATASE YOR283W-RELATED"/>
    <property type="match status" value="1"/>
</dbReference>
<reference evidence="1" key="1">
    <citation type="submission" date="2016-10" db="EMBL/GenBank/DDBJ databases">
        <title>Sequence of Gallionella enrichment culture.</title>
        <authorList>
            <person name="Poehlein A."/>
            <person name="Muehling M."/>
            <person name="Daniel R."/>
        </authorList>
    </citation>
    <scope>NUCLEOTIDE SEQUENCE</scope>
</reference>
<dbReference type="GO" id="GO:0005737">
    <property type="term" value="C:cytoplasm"/>
    <property type="evidence" value="ECO:0007669"/>
    <property type="project" value="TreeGrafter"/>
</dbReference>
<evidence type="ECO:0000313" key="1">
    <source>
        <dbReference type="EMBL" id="OIQ63161.1"/>
    </source>
</evidence>
<sequence>MLTFGWIPREQNSHADRLANEALDAAELGQAWFASSEVVPPEVTELPVTANRLAARLATQVANTTIFLIRHGETALTPERRFSGWGRSDPSLSDHGTWQARAVAEALSWHEIDSIISSPSARTLETAEEIARRTDRGVVVNEEFRECGFGDWDGLTFAEVQESDPRALNSWLASPAVAPPGGESFNAVGERVMRAFNKVLNENQGKKVAIVSHVSPIKQIVRHLLDAPSHALHRMDVHPCSISVVASWPDGLSIVRGFNDTAHLRSHPE</sequence>
<dbReference type="InterPro" id="IPR013078">
    <property type="entry name" value="His_Pase_superF_clade-1"/>
</dbReference>